<comment type="subunit">
    <text evidence="4">Homodimer.</text>
</comment>
<dbReference type="AlphaFoldDB" id="A0A8T7M281"/>
<comment type="catalytic activity">
    <reaction evidence="11">
        <text>N(6)-(pyridoxal phosphate)-L-lysyl-[4-amino-5-hydroxymethyl-2-methylpyrimidine phosphate synthase] + L-histidyl-[4-amino-5-hydroxymethyl-2-methylpyrimidine phosphate synthase] + 2 Fe(3+) + 4 H2O = L-lysyl-[4-amino-5-hydroxymethyl-2-methylpyrimidine phosphate synthase] + (2S)-2-amino-5-hydroxy-4-oxopentanoyl-[4-amino-5-hydroxymethyl-2-methylpyrimidine phosphate synthase] + 4-amino-2-methyl-5-(phosphooxymethyl)pyrimidine + 3-oxopropanoate + 2 Fe(2+) + 2 H(+)</text>
        <dbReference type="Rhea" id="RHEA:65756"/>
        <dbReference type="Rhea" id="RHEA-COMP:16892"/>
        <dbReference type="Rhea" id="RHEA-COMP:16893"/>
        <dbReference type="Rhea" id="RHEA-COMP:16894"/>
        <dbReference type="Rhea" id="RHEA-COMP:16895"/>
        <dbReference type="ChEBI" id="CHEBI:15377"/>
        <dbReference type="ChEBI" id="CHEBI:15378"/>
        <dbReference type="ChEBI" id="CHEBI:29033"/>
        <dbReference type="ChEBI" id="CHEBI:29034"/>
        <dbReference type="ChEBI" id="CHEBI:29969"/>
        <dbReference type="ChEBI" id="CHEBI:29979"/>
        <dbReference type="ChEBI" id="CHEBI:33190"/>
        <dbReference type="ChEBI" id="CHEBI:58354"/>
        <dbReference type="ChEBI" id="CHEBI:143915"/>
        <dbReference type="ChEBI" id="CHEBI:157692"/>
    </reaction>
    <physiologicalReaction direction="left-to-right" evidence="11">
        <dbReference type="Rhea" id="RHEA:65757"/>
    </physiologicalReaction>
</comment>
<dbReference type="EMBL" id="JACATZ010000001">
    <property type="protein sequence ID" value="NWJ46340.1"/>
    <property type="molecule type" value="Genomic_DNA"/>
</dbReference>
<evidence type="ECO:0000256" key="9">
    <source>
        <dbReference type="ARBA" id="ARBA00023004"/>
    </source>
</evidence>
<dbReference type="GO" id="GO:0046872">
    <property type="term" value="F:metal ion binding"/>
    <property type="evidence" value="ECO:0007669"/>
    <property type="project" value="UniProtKB-KW"/>
</dbReference>
<comment type="function">
    <text evidence="1">Responsible for the formation of the pyrimidine heterocycle in the thiamine biosynthesis pathway. Catalyzes the formation of hydroxymethylpyrimidine phosphate (HMP-P) from histidine and pyridoxal phosphate (PLP). The protein uses PLP and the active site histidine to form HMP-P, generating an inactive enzyme. The enzyme can only undergo a single turnover, which suggests it is a suicide enzyme.</text>
</comment>
<evidence type="ECO:0000259" key="13">
    <source>
        <dbReference type="Pfam" id="PF09084"/>
    </source>
</evidence>
<protein>
    <recommendedName>
        <fullName evidence="10">Thiamine pyrimidine synthase</fullName>
    </recommendedName>
</protein>
<keyword evidence="5" id="KW-0808">Transferase</keyword>
<gene>
    <name evidence="14" type="ORF">HXX08_10725</name>
    <name evidence="15" type="ORF">OZ401_001489</name>
</gene>
<dbReference type="Pfam" id="PF09084">
    <property type="entry name" value="NMT1"/>
    <property type="match status" value="1"/>
</dbReference>
<evidence type="ECO:0000256" key="10">
    <source>
        <dbReference type="ARBA" id="ARBA00033171"/>
    </source>
</evidence>
<dbReference type="InterPro" id="IPR015168">
    <property type="entry name" value="SsuA/THI5"/>
</dbReference>
<evidence type="ECO:0000313" key="14">
    <source>
        <dbReference type="EMBL" id="NWJ46340.1"/>
    </source>
</evidence>
<evidence type="ECO:0000256" key="11">
    <source>
        <dbReference type="ARBA" id="ARBA00048179"/>
    </source>
</evidence>
<evidence type="ECO:0000313" key="17">
    <source>
        <dbReference type="Proteomes" id="UP001431572"/>
    </source>
</evidence>
<reference evidence="15" key="2">
    <citation type="journal article" date="2024" name="Nature">
        <title>Anoxygenic phototroph of the Chloroflexota uses a type I reaction centre.</title>
        <authorList>
            <person name="Tsuji J.M."/>
            <person name="Shaw N.A."/>
            <person name="Nagashima S."/>
            <person name="Venkiteswaran J.J."/>
            <person name="Schiff S.L."/>
            <person name="Watanabe T."/>
            <person name="Fukui M."/>
            <person name="Hanada S."/>
            <person name="Tank M."/>
            <person name="Neufeld J.D."/>
        </authorList>
    </citation>
    <scope>NUCLEOTIDE SEQUENCE</scope>
    <source>
        <strain evidence="15">L227-S17</strain>
    </source>
</reference>
<keyword evidence="6" id="KW-0479">Metal-binding</keyword>
<dbReference type="PANTHER" id="PTHR31528">
    <property type="entry name" value="4-AMINO-5-HYDROXYMETHYL-2-METHYLPYRIMIDINE PHOSPHATE SYNTHASE THI11-RELATED"/>
    <property type="match status" value="1"/>
</dbReference>
<feature type="chain" id="PRO_5035787488" description="Thiamine pyrimidine synthase" evidence="12">
    <location>
        <begin position="24"/>
        <end position="352"/>
    </location>
</feature>
<sequence length="352" mass="38211">MTAKFKKSAIFMALVLLTSLLLAACSDSTATPAKSGEAATKVPVETLSLALDWVPNTNHTGIYVALAKGWYAEEGIDLKILPYSEAATPESLIASGKAELGIGAAEGIVSAAAAGQSLVSIAAIIQKDTSALVTLKNSGLTSPKMLVGKKYAGFGASYEEPVINSMIKFDGGNGTFENITANVFGYEAVLNKQADFVWIFEGWDEIEAKLRGIDLNVIPITKYGVPDRYTPLIETSADVISKKSDALKRFMKATVRGYEYSITNPKDAADLLINSNPAGTFSNKELVYKSQDYLSPKYKEGATQWGSQTLKMWTDYPRFMFQAGILKDADNKPLTKELDYNKLFSNEFLPKN</sequence>
<evidence type="ECO:0000313" key="15">
    <source>
        <dbReference type="EMBL" id="WJW65711.1"/>
    </source>
</evidence>
<reference evidence="14 16" key="1">
    <citation type="submission" date="2020-06" db="EMBL/GenBank/DDBJ databases">
        <title>Anoxygenic phototrophic Chloroflexota member uses a Type I reaction center.</title>
        <authorList>
            <person name="Tsuji J.M."/>
            <person name="Shaw N.A."/>
            <person name="Nagashima S."/>
            <person name="Venkiteswaran J."/>
            <person name="Schiff S.L."/>
            <person name="Hanada S."/>
            <person name="Tank M."/>
            <person name="Neufeld J.D."/>
        </authorList>
    </citation>
    <scope>NUCLEOTIDE SEQUENCE [LARGE SCALE GENOMIC DNA]</scope>
    <source>
        <strain evidence="14">L227-S17</strain>
    </source>
</reference>
<evidence type="ECO:0000256" key="4">
    <source>
        <dbReference type="ARBA" id="ARBA00011738"/>
    </source>
</evidence>
<keyword evidence="9" id="KW-0408">Iron</keyword>
<comment type="similarity">
    <text evidence="3">Belongs to the NMT1/THI5 family.</text>
</comment>
<keyword evidence="8" id="KW-0784">Thiamine biosynthesis</keyword>
<keyword evidence="7" id="KW-0663">Pyridoxal phosphate</keyword>
<evidence type="ECO:0000256" key="8">
    <source>
        <dbReference type="ARBA" id="ARBA00022977"/>
    </source>
</evidence>
<organism evidence="14 16">
    <name type="scientific">Candidatus Chlorohelix allophototropha</name>
    <dbReference type="NCBI Taxonomy" id="3003348"/>
    <lineage>
        <taxon>Bacteria</taxon>
        <taxon>Bacillati</taxon>
        <taxon>Chloroflexota</taxon>
        <taxon>Chloroflexia</taxon>
        <taxon>Candidatus Chloroheliales</taxon>
        <taxon>Candidatus Chloroheliaceae</taxon>
        <taxon>Candidatus Chlorohelix</taxon>
    </lineage>
</organism>
<dbReference type="Gene3D" id="3.40.190.10">
    <property type="entry name" value="Periplasmic binding protein-like II"/>
    <property type="match status" value="2"/>
</dbReference>
<dbReference type="GO" id="GO:0009228">
    <property type="term" value="P:thiamine biosynthetic process"/>
    <property type="evidence" value="ECO:0007669"/>
    <property type="project" value="UniProtKB-KW"/>
</dbReference>
<dbReference type="PANTHER" id="PTHR31528:SF1">
    <property type="entry name" value="4-AMINO-5-HYDROXYMETHYL-2-METHYLPYRIMIDINE PHOSPHATE SYNTHASE THI11-RELATED"/>
    <property type="match status" value="1"/>
</dbReference>
<evidence type="ECO:0000256" key="7">
    <source>
        <dbReference type="ARBA" id="ARBA00022898"/>
    </source>
</evidence>
<evidence type="ECO:0000256" key="2">
    <source>
        <dbReference type="ARBA" id="ARBA00004948"/>
    </source>
</evidence>
<proteinExistence type="inferred from homology"/>
<name>A0A8T7M281_9CHLR</name>
<keyword evidence="17" id="KW-1185">Reference proteome</keyword>
<feature type="domain" description="SsuA/THI5-like" evidence="13">
    <location>
        <begin position="56"/>
        <end position="268"/>
    </location>
</feature>
<dbReference type="SUPFAM" id="SSF53850">
    <property type="entry name" value="Periplasmic binding protein-like II"/>
    <property type="match status" value="1"/>
</dbReference>
<accession>A0A8T7M281</accession>
<dbReference type="InterPro" id="IPR027939">
    <property type="entry name" value="NMT1/THI5"/>
</dbReference>
<dbReference type="EMBL" id="CP128399">
    <property type="protein sequence ID" value="WJW65711.1"/>
    <property type="molecule type" value="Genomic_DNA"/>
</dbReference>
<dbReference type="PROSITE" id="PS51257">
    <property type="entry name" value="PROKAR_LIPOPROTEIN"/>
    <property type="match status" value="1"/>
</dbReference>
<dbReference type="RefSeq" id="WP_341467598.1">
    <property type="nucleotide sequence ID" value="NZ_CP128399.1"/>
</dbReference>
<evidence type="ECO:0000256" key="1">
    <source>
        <dbReference type="ARBA" id="ARBA00003469"/>
    </source>
</evidence>
<keyword evidence="12" id="KW-0732">Signal</keyword>
<dbReference type="Proteomes" id="UP000521676">
    <property type="component" value="Unassembled WGS sequence"/>
</dbReference>
<evidence type="ECO:0000256" key="6">
    <source>
        <dbReference type="ARBA" id="ARBA00022723"/>
    </source>
</evidence>
<evidence type="ECO:0000256" key="5">
    <source>
        <dbReference type="ARBA" id="ARBA00022679"/>
    </source>
</evidence>
<evidence type="ECO:0000256" key="12">
    <source>
        <dbReference type="SAM" id="SignalP"/>
    </source>
</evidence>
<evidence type="ECO:0000256" key="3">
    <source>
        <dbReference type="ARBA" id="ARBA00009406"/>
    </source>
</evidence>
<dbReference type="GO" id="GO:0016740">
    <property type="term" value="F:transferase activity"/>
    <property type="evidence" value="ECO:0007669"/>
    <property type="project" value="UniProtKB-KW"/>
</dbReference>
<comment type="pathway">
    <text evidence="2">Cofactor biosynthesis; thiamine diphosphate biosynthesis.</text>
</comment>
<evidence type="ECO:0000313" key="16">
    <source>
        <dbReference type="Proteomes" id="UP000521676"/>
    </source>
</evidence>
<feature type="signal peptide" evidence="12">
    <location>
        <begin position="1"/>
        <end position="23"/>
    </location>
</feature>
<dbReference type="Proteomes" id="UP001431572">
    <property type="component" value="Chromosome 1"/>
</dbReference>